<dbReference type="Proteomes" id="UP000070224">
    <property type="component" value="Unassembled WGS sequence"/>
</dbReference>
<keyword evidence="8" id="KW-1185">Reference proteome</keyword>
<dbReference type="InterPro" id="IPR009908">
    <property type="entry name" value="Methylamine_util_MauE"/>
</dbReference>
<evidence type="ECO:0000313" key="8">
    <source>
        <dbReference type="Proteomes" id="UP000070224"/>
    </source>
</evidence>
<name>A0A134B7Q9_9PORP</name>
<reference evidence="8" key="1">
    <citation type="submission" date="2016-01" db="EMBL/GenBank/DDBJ databases">
        <authorList>
            <person name="Mitreva M."/>
            <person name="Pepin K.H."/>
            <person name="Mihindukulasuriya K.A."/>
            <person name="Fulton R."/>
            <person name="Fronick C."/>
            <person name="O'Laughlin M."/>
            <person name="Miner T."/>
            <person name="Herter B."/>
            <person name="Rosa B.A."/>
            <person name="Cordes M."/>
            <person name="Tomlinson C."/>
            <person name="Wollam A."/>
            <person name="Palsikar V.B."/>
            <person name="Mardis E.R."/>
            <person name="Wilson R.K."/>
        </authorList>
    </citation>
    <scope>NUCLEOTIDE SEQUENCE [LARGE SCALE GENOMIC DNA]</scope>
    <source>
        <strain evidence="8">KA00683</strain>
    </source>
</reference>
<evidence type="ECO:0000256" key="5">
    <source>
        <dbReference type="SAM" id="Phobius"/>
    </source>
</evidence>
<comment type="caution">
    <text evidence="7">The sequence shown here is derived from an EMBL/GenBank/DDBJ whole genome shotgun (WGS) entry which is preliminary data.</text>
</comment>
<dbReference type="InterPro" id="IPR036249">
    <property type="entry name" value="Thioredoxin-like_sf"/>
</dbReference>
<dbReference type="STRING" id="322095.HMPREF3185_01224"/>
<keyword evidence="2 5" id="KW-0812">Transmembrane</keyword>
<dbReference type="Pfam" id="PF07291">
    <property type="entry name" value="MauE"/>
    <property type="match status" value="1"/>
</dbReference>
<sequence length="430" mass="48066">MINLRHTLAEVARVIVGLVFVGSGLLKAIDPVGTALKISQYLTPILSPVAAGAETLTLAMSFVLCGSEFLLGAFLLMGVYRKFCARLSVLFMLVMTAVTLYTLIANPISDCGCFGDAIQLTHLESFLKNVVLLPLSILVRRDARALRHLYSRRERWVPAVLSVVGIIYFMAENYRHLPYIDFRPYAVGTNLREAIAKEEASLQRVLLGATKYIYSKDGKTKAFEASALPDSTWTFVEARQEADLANYKPRYDFNPVDSLGEPVVSTLLDSEGITLLLLSPSWRTASQAVLDEISELHEEASRLGYPFYGVTASTSEEIAQWRYLTGASYPMLQLDATPIRTIIRSQPGLVVLRDGKIIDKRAYADFPSVEGVSTYLRSLPQMQPHGPSATRTYLLWAWAALQLLAFLRFWARKLHLTVHLHIKKRLHLTK</sequence>
<comment type="subcellular location">
    <subcellularLocation>
        <location evidence="1">Membrane</location>
        <topology evidence="1">Multi-pass membrane protein</topology>
    </subcellularLocation>
</comment>
<accession>A0A134B7Q9</accession>
<feature type="transmembrane region" description="Helical" evidence="5">
    <location>
        <begin position="12"/>
        <end position="29"/>
    </location>
</feature>
<feature type="domain" description="Methylamine utilisation protein MauE" evidence="6">
    <location>
        <begin position="6"/>
        <end position="138"/>
    </location>
</feature>
<proteinExistence type="predicted"/>
<feature type="transmembrane region" description="Helical" evidence="5">
    <location>
        <begin position="393"/>
        <end position="411"/>
    </location>
</feature>
<gene>
    <name evidence="7" type="ORF">HMPREF3185_01224</name>
</gene>
<protein>
    <submittedName>
        <fullName evidence="7">DoxX family protein</fullName>
    </submittedName>
</protein>
<evidence type="ECO:0000259" key="6">
    <source>
        <dbReference type="Pfam" id="PF07291"/>
    </source>
</evidence>
<dbReference type="EMBL" id="LSDK01000081">
    <property type="protein sequence ID" value="KXB75975.1"/>
    <property type="molecule type" value="Genomic_DNA"/>
</dbReference>
<dbReference type="GO" id="GO:0016020">
    <property type="term" value="C:membrane"/>
    <property type="evidence" value="ECO:0007669"/>
    <property type="project" value="UniProtKB-SubCell"/>
</dbReference>
<keyword evidence="4 5" id="KW-0472">Membrane</keyword>
<dbReference type="AlphaFoldDB" id="A0A134B7Q9"/>
<dbReference type="RefSeq" id="WP_060935499.1">
    <property type="nucleotide sequence ID" value="NZ_KQ960446.1"/>
</dbReference>
<feature type="transmembrane region" description="Helical" evidence="5">
    <location>
        <begin position="83"/>
        <end position="105"/>
    </location>
</feature>
<evidence type="ECO:0000256" key="2">
    <source>
        <dbReference type="ARBA" id="ARBA00022692"/>
    </source>
</evidence>
<evidence type="ECO:0000313" key="7">
    <source>
        <dbReference type="EMBL" id="KXB75975.1"/>
    </source>
</evidence>
<dbReference type="GO" id="GO:0030416">
    <property type="term" value="P:methylamine metabolic process"/>
    <property type="evidence" value="ECO:0007669"/>
    <property type="project" value="InterPro"/>
</dbReference>
<organism evidence="7 8">
    <name type="scientific">Porphyromonas somerae</name>
    <dbReference type="NCBI Taxonomy" id="322095"/>
    <lineage>
        <taxon>Bacteria</taxon>
        <taxon>Pseudomonadati</taxon>
        <taxon>Bacteroidota</taxon>
        <taxon>Bacteroidia</taxon>
        <taxon>Bacteroidales</taxon>
        <taxon>Porphyromonadaceae</taxon>
        <taxon>Porphyromonas</taxon>
    </lineage>
</organism>
<evidence type="ECO:0000256" key="4">
    <source>
        <dbReference type="ARBA" id="ARBA00023136"/>
    </source>
</evidence>
<keyword evidence="3 5" id="KW-1133">Transmembrane helix</keyword>
<evidence type="ECO:0000256" key="1">
    <source>
        <dbReference type="ARBA" id="ARBA00004141"/>
    </source>
</evidence>
<dbReference type="OrthoDB" id="9809429at2"/>
<evidence type="ECO:0000256" key="3">
    <source>
        <dbReference type="ARBA" id="ARBA00022989"/>
    </source>
</evidence>
<dbReference type="SUPFAM" id="SSF52833">
    <property type="entry name" value="Thioredoxin-like"/>
    <property type="match status" value="1"/>
</dbReference>
<dbReference type="NCBIfam" id="NF045576">
    <property type="entry name" value="BT_3928_fam"/>
    <property type="match status" value="1"/>
</dbReference>
<dbReference type="PATRIC" id="fig|322095.3.peg.1207"/>
<feature type="transmembrane region" description="Helical" evidence="5">
    <location>
        <begin position="49"/>
        <end position="76"/>
    </location>
</feature>